<dbReference type="PANTHER" id="PTHR30069">
    <property type="entry name" value="TONB-DEPENDENT OUTER MEMBRANE RECEPTOR"/>
    <property type="match status" value="1"/>
</dbReference>
<protein>
    <submittedName>
        <fullName evidence="15">TonB-dependent receptor</fullName>
    </submittedName>
</protein>
<dbReference type="PANTHER" id="PTHR30069:SF29">
    <property type="entry name" value="HEMOGLOBIN AND HEMOGLOBIN-HAPTOGLOBIN-BINDING PROTEIN 1-RELATED"/>
    <property type="match status" value="1"/>
</dbReference>
<keyword evidence="3 10" id="KW-1134">Transmembrane beta strand</keyword>
<evidence type="ECO:0000313" key="15">
    <source>
        <dbReference type="EMBL" id="MDM9632133.1"/>
    </source>
</evidence>
<dbReference type="Gene3D" id="2.40.170.20">
    <property type="entry name" value="TonB-dependent receptor, beta-barrel domain"/>
    <property type="match status" value="1"/>
</dbReference>
<keyword evidence="4 10" id="KW-0812">Transmembrane</keyword>
<evidence type="ECO:0000256" key="6">
    <source>
        <dbReference type="ARBA" id="ARBA00023077"/>
    </source>
</evidence>
<evidence type="ECO:0000256" key="8">
    <source>
        <dbReference type="ARBA" id="ARBA00023170"/>
    </source>
</evidence>
<reference evidence="15" key="1">
    <citation type="submission" date="2023-06" db="EMBL/GenBank/DDBJ databases">
        <title>Robiginitalea aurantiacus sp. nov. and Algoriphagus sediminis sp. nov., isolated from coastal sediment.</title>
        <authorList>
            <person name="Zhou Z.Y."/>
            <person name="An J."/>
            <person name="Jia Y.W."/>
            <person name="Du Z.J."/>
        </authorList>
    </citation>
    <scope>NUCLEOTIDE SEQUENCE</scope>
    <source>
        <strain evidence="15">M39</strain>
    </source>
</reference>
<dbReference type="Proteomes" id="UP001174839">
    <property type="component" value="Unassembled WGS sequence"/>
</dbReference>
<keyword evidence="7 10" id="KW-0472">Membrane</keyword>
<feature type="domain" description="TonB-dependent receptor plug" evidence="14">
    <location>
        <begin position="285"/>
        <end position="362"/>
    </location>
</feature>
<dbReference type="EMBL" id="JAUDUY010000006">
    <property type="protein sequence ID" value="MDM9632133.1"/>
    <property type="molecule type" value="Genomic_DNA"/>
</dbReference>
<evidence type="ECO:0000256" key="1">
    <source>
        <dbReference type="ARBA" id="ARBA00004571"/>
    </source>
</evidence>
<dbReference type="InterPro" id="IPR000531">
    <property type="entry name" value="Beta-barrel_TonB"/>
</dbReference>
<comment type="similarity">
    <text evidence="10 11">Belongs to the TonB-dependent receptor family.</text>
</comment>
<dbReference type="InterPro" id="IPR037066">
    <property type="entry name" value="Plug_dom_sf"/>
</dbReference>
<dbReference type="InterPro" id="IPR036942">
    <property type="entry name" value="Beta-barrel_TonB_sf"/>
</dbReference>
<dbReference type="Pfam" id="PF13715">
    <property type="entry name" value="CarbopepD_reg_2"/>
    <property type="match status" value="1"/>
</dbReference>
<gene>
    <name evidence="15" type="ORF">QU605_11655</name>
</gene>
<keyword evidence="5 12" id="KW-0732">Signal</keyword>
<keyword evidence="16" id="KW-1185">Reference proteome</keyword>
<dbReference type="InterPro" id="IPR039426">
    <property type="entry name" value="TonB-dep_rcpt-like"/>
</dbReference>
<evidence type="ECO:0000256" key="10">
    <source>
        <dbReference type="PROSITE-ProRule" id="PRU01360"/>
    </source>
</evidence>
<feature type="signal peptide" evidence="12">
    <location>
        <begin position="1"/>
        <end position="20"/>
    </location>
</feature>
<evidence type="ECO:0000313" key="16">
    <source>
        <dbReference type="Proteomes" id="UP001174839"/>
    </source>
</evidence>
<dbReference type="SUPFAM" id="SSF49464">
    <property type="entry name" value="Carboxypeptidase regulatory domain-like"/>
    <property type="match status" value="1"/>
</dbReference>
<proteinExistence type="inferred from homology"/>
<evidence type="ECO:0000256" key="7">
    <source>
        <dbReference type="ARBA" id="ARBA00023136"/>
    </source>
</evidence>
<dbReference type="Gene3D" id="2.60.40.1120">
    <property type="entry name" value="Carboxypeptidase-like, regulatory domain"/>
    <property type="match status" value="1"/>
</dbReference>
<evidence type="ECO:0000256" key="2">
    <source>
        <dbReference type="ARBA" id="ARBA00022448"/>
    </source>
</evidence>
<sequence>MLLKFRFFLLLSLLSFGVYAQQTPERIQIQFEDLTIPEVLQKFKQQSSYQLYFLPQWFGDETISGNFEDITPEAFLSEVLKETPITFYRYNEQIFVLNRNNQIYDALPNGFFGRSQDSLPGAGQPVTERSGRAPVPVFVNQEELASKPAQVETVRIGKQDASTQGSTFVLSGYVRERESGRPIADLVILDRTNGAGSATDENGYYELRLPAGLNVLEARSVGKESTVKQVIIYNNGTFDWFIEEGVEQLEEVIVQAEQERNVQAVIAGTEIINAEESKDIPLVLGERNLFDVAASLPGISRAGEGAVGLNVRGGRTDQNMFLLNEAVVYNPTHFFGIFQALNPFVTQQVEIYKGVIPVEFGGRLSSVFDISTKDGSTDKIKGEGSIGPITANLALELPVRKGKSSLVVGGRGAYSDWVLRALDDEQLANSTASFYDVVATYTDRLNENNRLKATGYYSNDRFSLTADSTFTYSNRAASVVWDHKFSERNNATFSLANSRYAFDIGYDANSNTNFNLGYSVEETELKGFNRFRINESHRLTFGLAGKFYRVSPGTLNPAGSNSDVVPQELAREQGIEGGVFISDDWDVTDRLSINAGVRLSVFAATGPSEQKVYAPGQPRNEGTVIDTLNYGSGETIKTYGGPEVRFSTRYLITPEFSVKAGFSNMYQYIHTLSNTTTVSPIDTWKLSDLNIRPQTSQQVTLGFFRNLEEGALELSVEGFYKWAQDVLDFKTGAQILLNDAIETEVIQGDGKAYGVEFLLKKTQGRLNGWLGYTYSRSLIRYDSQFPEERINDGEFFPSNYDRPHDVSLIANYKFTKRYSASMNFSYQTGRPITYPIGQFNFNNSDYVFYSDRNAFRIPDYIRLDLGINIEGNHKKNKLAHSFWTISVYNVLGRNNPYSLFFVSENGEVKALQSSIFAIPVPSITYNFKF</sequence>
<organism evidence="15 16">
    <name type="scientific">Robiginitalea aurantiaca</name>
    <dbReference type="NCBI Taxonomy" id="3056915"/>
    <lineage>
        <taxon>Bacteria</taxon>
        <taxon>Pseudomonadati</taxon>
        <taxon>Bacteroidota</taxon>
        <taxon>Flavobacteriia</taxon>
        <taxon>Flavobacteriales</taxon>
        <taxon>Flavobacteriaceae</taxon>
        <taxon>Robiginitalea</taxon>
    </lineage>
</organism>
<keyword evidence="2 10" id="KW-0813">Transport</keyword>
<evidence type="ECO:0000259" key="13">
    <source>
        <dbReference type="Pfam" id="PF00593"/>
    </source>
</evidence>
<feature type="chain" id="PRO_5047177837" evidence="12">
    <location>
        <begin position="21"/>
        <end position="929"/>
    </location>
</feature>
<name>A0ABT7WGT4_9FLAO</name>
<dbReference type="RefSeq" id="WP_289725499.1">
    <property type="nucleotide sequence ID" value="NZ_JAUDUY010000006.1"/>
</dbReference>
<dbReference type="SUPFAM" id="SSF56935">
    <property type="entry name" value="Porins"/>
    <property type="match status" value="1"/>
</dbReference>
<dbReference type="Pfam" id="PF07715">
    <property type="entry name" value="Plug"/>
    <property type="match status" value="1"/>
</dbReference>
<dbReference type="Pfam" id="PF00593">
    <property type="entry name" value="TonB_dep_Rec_b-barrel"/>
    <property type="match status" value="1"/>
</dbReference>
<dbReference type="InterPro" id="IPR012910">
    <property type="entry name" value="Plug_dom"/>
</dbReference>
<evidence type="ECO:0000256" key="3">
    <source>
        <dbReference type="ARBA" id="ARBA00022452"/>
    </source>
</evidence>
<dbReference type="PROSITE" id="PS52016">
    <property type="entry name" value="TONB_DEPENDENT_REC_3"/>
    <property type="match status" value="1"/>
</dbReference>
<dbReference type="Gene3D" id="2.170.130.10">
    <property type="entry name" value="TonB-dependent receptor, plug domain"/>
    <property type="match status" value="1"/>
</dbReference>
<evidence type="ECO:0000259" key="14">
    <source>
        <dbReference type="Pfam" id="PF07715"/>
    </source>
</evidence>
<evidence type="ECO:0000256" key="12">
    <source>
        <dbReference type="SAM" id="SignalP"/>
    </source>
</evidence>
<keyword evidence="6 11" id="KW-0798">TonB box</keyword>
<evidence type="ECO:0000256" key="9">
    <source>
        <dbReference type="ARBA" id="ARBA00023237"/>
    </source>
</evidence>
<evidence type="ECO:0000256" key="5">
    <source>
        <dbReference type="ARBA" id="ARBA00022729"/>
    </source>
</evidence>
<evidence type="ECO:0000256" key="4">
    <source>
        <dbReference type="ARBA" id="ARBA00022692"/>
    </source>
</evidence>
<keyword evidence="8 15" id="KW-0675">Receptor</keyword>
<keyword evidence="9 10" id="KW-0998">Cell outer membrane</keyword>
<feature type="domain" description="TonB-dependent receptor-like beta-barrel" evidence="13">
    <location>
        <begin position="429"/>
        <end position="889"/>
    </location>
</feature>
<dbReference type="InterPro" id="IPR008969">
    <property type="entry name" value="CarboxyPept-like_regulatory"/>
</dbReference>
<comment type="subcellular location">
    <subcellularLocation>
        <location evidence="1 10">Cell outer membrane</location>
        <topology evidence="1 10">Multi-pass membrane protein</topology>
    </subcellularLocation>
</comment>
<accession>A0ABT7WGT4</accession>
<evidence type="ECO:0000256" key="11">
    <source>
        <dbReference type="RuleBase" id="RU003357"/>
    </source>
</evidence>
<comment type="caution">
    <text evidence="15">The sequence shown here is derived from an EMBL/GenBank/DDBJ whole genome shotgun (WGS) entry which is preliminary data.</text>
</comment>